<accession>A0A101LVF9</accession>
<keyword evidence="1" id="KW-0496">Mitochondrion</keyword>
<organism evidence="1">
    <name type="scientific">Picea glauca</name>
    <name type="common">White spruce</name>
    <name type="synonym">Pinus glauca</name>
    <dbReference type="NCBI Taxonomy" id="3330"/>
    <lineage>
        <taxon>Eukaryota</taxon>
        <taxon>Viridiplantae</taxon>
        <taxon>Streptophyta</taxon>
        <taxon>Embryophyta</taxon>
        <taxon>Tracheophyta</taxon>
        <taxon>Spermatophyta</taxon>
        <taxon>Pinopsida</taxon>
        <taxon>Pinidae</taxon>
        <taxon>Conifers I</taxon>
        <taxon>Pinales</taxon>
        <taxon>Pinaceae</taxon>
        <taxon>Picea</taxon>
    </lineage>
</organism>
<dbReference type="EMBL" id="LKAM01000015">
    <property type="protein sequence ID" value="KUM45883.1"/>
    <property type="molecule type" value="Genomic_DNA"/>
</dbReference>
<proteinExistence type="predicted"/>
<reference evidence="1" key="1">
    <citation type="journal article" date="2015" name="Genome Biol. Evol.">
        <title>Organellar Genomes of White Spruce (Picea glauca): Assembly and Annotation.</title>
        <authorList>
            <person name="Jackman S.D."/>
            <person name="Warren R.L."/>
            <person name="Gibb E.A."/>
            <person name="Vandervalk B.P."/>
            <person name="Mohamadi H."/>
            <person name="Chu J."/>
            <person name="Raymond A."/>
            <person name="Pleasance S."/>
            <person name="Coope R."/>
            <person name="Wildung M.R."/>
            <person name="Ritland C.E."/>
            <person name="Bousquet J."/>
            <person name="Jones S.J."/>
            <person name="Bohlmann J."/>
            <person name="Birol I."/>
        </authorList>
    </citation>
    <scope>NUCLEOTIDE SEQUENCE [LARGE SCALE GENOMIC DNA]</scope>
    <source>
        <tissue evidence="1">Flushing bud</tissue>
    </source>
</reference>
<dbReference type="AlphaFoldDB" id="A0A101LVF9"/>
<sequence length="142" mass="15478">MLCDAVPFRSVPVPCHTVSRGGYGSFGYGVERFYVGSRLLTTGGVNMEQPVVFILTRGVGRCVLNAGMVSGNARRVWGIYLNGYLLGLEWETCVLNGLGLTECGTGECENAGGLCMWTEWGTGIRDWENAYRTGHELNNSEN</sequence>
<evidence type="ECO:0000313" key="1">
    <source>
        <dbReference type="EMBL" id="KUM45883.1"/>
    </source>
</evidence>
<protein>
    <submittedName>
        <fullName evidence="1">Uncharacterized protein</fullName>
    </submittedName>
</protein>
<comment type="caution">
    <text evidence="1">The sequence shown here is derived from an EMBL/GenBank/DDBJ whole genome shotgun (WGS) entry which is preliminary data.</text>
</comment>
<geneLocation type="mitochondrion" evidence="1"/>
<name>A0A101LVF9_PICGL</name>
<gene>
    <name evidence="1" type="ORF">ABT39_MTgene2237</name>
</gene>